<dbReference type="OrthoDB" id="7055074at2"/>
<dbReference type="PRINTS" id="PR00081">
    <property type="entry name" value="GDHRDH"/>
</dbReference>
<sequence>MSASDLSLQNLFSLTGKVALVTGGSKGIGRMIAQGLLQAGAKVYISARKADECQQVAEELSAFGDCVAIASDVTLPESRQQLIEQLSARESQLNILVNNAGSAWGASYEEYPEAAFDKLMAINVKSVFALSRDLTPLMEQGASKDDPARIVNIGSVDGLHIATAHNTGMYAYSASKAAVHHLTRHLAVELGKRQITVNAVAPGFFPSKMTGYLFDTMQEKLEANSLLGRVGRDEEMAGIAIYLCSKAGAYTHGTVIPVDGGTSINHQHLID</sequence>
<dbReference type="PANTHER" id="PTHR43618:SF8">
    <property type="entry name" value="7ALPHA-HYDROXYSTEROID DEHYDROGENASE"/>
    <property type="match status" value="1"/>
</dbReference>
<dbReference type="Gene3D" id="3.40.50.720">
    <property type="entry name" value="NAD(P)-binding Rossmann-like Domain"/>
    <property type="match status" value="1"/>
</dbReference>
<dbReference type="PRINTS" id="PR00080">
    <property type="entry name" value="SDRFAMILY"/>
</dbReference>
<dbReference type="PROSITE" id="PS00061">
    <property type="entry name" value="ADH_SHORT"/>
    <property type="match status" value="1"/>
</dbReference>
<dbReference type="InterPro" id="IPR052178">
    <property type="entry name" value="Sec_Metab_Biosynth_SDR"/>
</dbReference>
<reference evidence="4 5" key="1">
    <citation type="submission" date="2016-11" db="EMBL/GenBank/DDBJ databases">
        <title>Trade-off between light-utilization and light-protection in marine flavobacteria.</title>
        <authorList>
            <person name="Kumagai Y."/>
        </authorList>
    </citation>
    <scope>NUCLEOTIDE SEQUENCE [LARGE SCALE GENOMIC DNA]</scope>
    <source>
        <strain evidence="4 5">NBRC 107125</strain>
    </source>
</reference>
<dbReference type="KEGG" id="osg:BST96_14800"/>
<evidence type="ECO:0000256" key="3">
    <source>
        <dbReference type="ARBA" id="ARBA00023002"/>
    </source>
</evidence>
<gene>
    <name evidence="4" type="ORF">BST96_14800</name>
</gene>
<dbReference type="PANTHER" id="PTHR43618">
    <property type="entry name" value="7-ALPHA-HYDROXYSTEROID DEHYDROGENASE"/>
    <property type="match status" value="1"/>
</dbReference>
<keyword evidence="2" id="KW-0521">NADP</keyword>
<dbReference type="GO" id="GO:0016491">
    <property type="term" value="F:oxidoreductase activity"/>
    <property type="evidence" value="ECO:0007669"/>
    <property type="project" value="UniProtKB-KW"/>
</dbReference>
<evidence type="ECO:0000313" key="5">
    <source>
        <dbReference type="Proteomes" id="UP000193450"/>
    </source>
</evidence>
<evidence type="ECO:0000256" key="1">
    <source>
        <dbReference type="ARBA" id="ARBA00006484"/>
    </source>
</evidence>
<dbReference type="SUPFAM" id="SSF51735">
    <property type="entry name" value="NAD(P)-binding Rossmann-fold domains"/>
    <property type="match status" value="1"/>
</dbReference>
<evidence type="ECO:0000256" key="2">
    <source>
        <dbReference type="ARBA" id="ARBA00022857"/>
    </source>
</evidence>
<proteinExistence type="inferred from homology"/>
<accession>A0A1X9NDN8</accession>
<organism evidence="4 5">
    <name type="scientific">Oceanicoccus sagamiensis</name>
    <dbReference type="NCBI Taxonomy" id="716816"/>
    <lineage>
        <taxon>Bacteria</taxon>
        <taxon>Pseudomonadati</taxon>
        <taxon>Pseudomonadota</taxon>
        <taxon>Gammaproteobacteria</taxon>
        <taxon>Cellvibrionales</taxon>
        <taxon>Spongiibacteraceae</taxon>
        <taxon>Oceanicoccus</taxon>
    </lineage>
</organism>
<keyword evidence="5" id="KW-1185">Reference proteome</keyword>
<keyword evidence="3" id="KW-0560">Oxidoreductase</keyword>
<comment type="similarity">
    <text evidence="1">Belongs to the short-chain dehydrogenases/reductases (SDR) family.</text>
</comment>
<dbReference type="Pfam" id="PF13561">
    <property type="entry name" value="adh_short_C2"/>
    <property type="match status" value="1"/>
</dbReference>
<evidence type="ECO:0000313" key="4">
    <source>
        <dbReference type="EMBL" id="ARN75271.1"/>
    </source>
</evidence>
<dbReference type="InterPro" id="IPR002347">
    <property type="entry name" value="SDR_fam"/>
</dbReference>
<protein>
    <submittedName>
        <fullName evidence="4">3-oxoacyl-ACP reductase</fullName>
    </submittedName>
</protein>
<dbReference type="EMBL" id="CP019343">
    <property type="protein sequence ID" value="ARN75271.1"/>
    <property type="molecule type" value="Genomic_DNA"/>
</dbReference>
<dbReference type="AlphaFoldDB" id="A0A1X9NDN8"/>
<dbReference type="RefSeq" id="WP_085759444.1">
    <property type="nucleotide sequence ID" value="NZ_CP019343.1"/>
</dbReference>
<dbReference type="STRING" id="716816.BST96_14800"/>
<dbReference type="FunFam" id="3.40.50.720:FF:000084">
    <property type="entry name" value="Short-chain dehydrogenase reductase"/>
    <property type="match status" value="1"/>
</dbReference>
<name>A0A1X9NDN8_9GAMM</name>
<dbReference type="Proteomes" id="UP000193450">
    <property type="component" value="Chromosome"/>
</dbReference>
<dbReference type="InterPro" id="IPR020904">
    <property type="entry name" value="Sc_DH/Rdtase_CS"/>
</dbReference>
<dbReference type="InterPro" id="IPR036291">
    <property type="entry name" value="NAD(P)-bd_dom_sf"/>
</dbReference>